<keyword evidence="6" id="KW-0813">Transport</keyword>
<keyword evidence="14" id="KW-1185">Reference proteome</keyword>
<feature type="compositionally biased region" description="Basic and acidic residues" evidence="10">
    <location>
        <begin position="161"/>
        <end position="181"/>
    </location>
</feature>
<evidence type="ECO:0000313" key="13">
    <source>
        <dbReference type="EMBL" id="PWN21939.1"/>
    </source>
</evidence>
<feature type="compositionally biased region" description="Basic and acidic residues" evidence="10">
    <location>
        <begin position="640"/>
        <end position="656"/>
    </location>
</feature>
<comment type="subcellular location">
    <subcellularLocation>
        <location evidence="1">Endosome membrane</location>
        <topology evidence="1">Peripheral membrane protein</topology>
        <orientation evidence="1">Cytoplasmic side</orientation>
    </subcellularLocation>
</comment>
<feature type="compositionally biased region" description="Low complexity" evidence="10">
    <location>
        <begin position="421"/>
        <end position="479"/>
    </location>
</feature>
<dbReference type="InterPro" id="IPR050670">
    <property type="entry name" value="STAM"/>
</dbReference>
<evidence type="ECO:0000256" key="10">
    <source>
        <dbReference type="SAM" id="MobiDB-lite"/>
    </source>
</evidence>
<evidence type="ECO:0000256" key="2">
    <source>
        <dbReference type="ARBA" id="ARBA00009666"/>
    </source>
</evidence>
<dbReference type="SUPFAM" id="SSF48464">
    <property type="entry name" value="ENTH/VHS domain"/>
    <property type="match status" value="1"/>
</dbReference>
<evidence type="ECO:0000313" key="14">
    <source>
        <dbReference type="Proteomes" id="UP000245942"/>
    </source>
</evidence>
<evidence type="ECO:0000259" key="11">
    <source>
        <dbReference type="PROSITE" id="PS50002"/>
    </source>
</evidence>
<dbReference type="PANTHER" id="PTHR45929">
    <property type="entry name" value="JAK PATHWAY SIGNAL TRANSDUCTION ADAPTOR MOLECULE"/>
    <property type="match status" value="1"/>
</dbReference>
<dbReference type="Gene3D" id="1.20.5.1940">
    <property type="match status" value="1"/>
</dbReference>
<evidence type="ECO:0000256" key="9">
    <source>
        <dbReference type="PROSITE-ProRule" id="PRU00192"/>
    </source>
</evidence>
<dbReference type="Gene3D" id="1.25.40.90">
    <property type="match status" value="1"/>
</dbReference>
<evidence type="ECO:0000256" key="5">
    <source>
        <dbReference type="ARBA" id="ARBA00022443"/>
    </source>
</evidence>
<dbReference type="SMART" id="SM00326">
    <property type="entry name" value="SH3"/>
    <property type="match status" value="1"/>
</dbReference>
<dbReference type="Proteomes" id="UP000245942">
    <property type="component" value="Unassembled WGS sequence"/>
</dbReference>
<dbReference type="InterPro" id="IPR001452">
    <property type="entry name" value="SH3_domain"/>
</dbReference>
<dbReference type="SMART" id="SM00288">
    <property type="entry name" value="VHS"/>
    <property type="match status" value="1"/>
</dbReference>
<dbReference type="GO" id="GO:0010008">
    <property type="term" value="C:endosome membrane"/>
    <property type="evidence" value="ECO:0007669"/>
    <property type="project" value="UniProtKB-SubCell"/>
</dbReference>
<dbReference type="RefSeq" id="XP_025349099.1">
    <property type="nucleotide sequence ID" value="XM_025494873.1"/>
</dbReference>
<dbReference type="PRINTS" id="PR00499">
    <property type="entry name" value="P67PHOX"/>
</dbReference>
<dbReference type="CDD" id="cd11805">
    <property type="entry name" value="SH3_GRB2_like_C"/>
    <property type="match status" value="1"/>
</dbReference>
<feature type="domain" description="VHS" evidence="12">
    <location>
        <begin position="15"/>
        <end position="145"/>
    </location>
</feature>
<feature type="compositionally biased region" description="Low complexity" evidence="10">
    <location>
        <begin position="187"/>
        <end position="211"/>
    </location>
</feature>
<dbReference type="Pfam" id="PF00018">
    <property type="entry name" value="SH3_1"/>
    <property type="match status" value="1"/>
</dbReference>
<dbReference type="EMBL" id="KZ819324">
    <property type="protein sequence ID" value="PWN21939.1"/>
    <property type="molecule type" value="Genomic_DNA"/>
</dbReference>
<dbReference type="InterPro" id="IPR002014">
    <property type="entry name" value="VHS_dom"/>
</dbReference>
<dbReference type="PRINTS" id="PR00452">
    <property type="entry name" value="SH3DOMAIN"/>
</dbReference>
<dbReference type="CDD" id="cd16978">
    <property type="entry name" value="VHS_HSE1"/>
    <property type="match status" value="1"/>
</dbReference>
<dbReference type="STRING" id="1684307.A0A316U9V7"/>
<dbReference type="GO" id="GO:0033565">
    <property type="term" value="C:ESCRT-0 complex"/>
    <property type="evidence" value="ECO:0007669"/>
    <property type="project" value="TreeGrafter"/>
</dbReference>
<evidence type="ECO:0000256" key="3">
    <source>
        <dbReference type="ARBA" id="ARBA00017923"/>
    </source>
</evidence>
<reference evidence="13 14" key="1">
    <citation type="journal article" date="2018" name="Mol. Biol. Evol.">
        <title>Broad Genomic Sampling Reveals a Smut Pathogenic Ancestry of the Fungal Clade Ustilaginomycotina.</title>
        <authorList>
            <person name="Kijpornyongpan T."/>
            <person name="Mondo S.J."/>
            <person name="Barry K."/>
            <person name="Sandor L."/>
            <person name="Lee J."/>
            <person name="Lipzen A."/>
            <person name="Pangilinan J."/>
            <person name="LaButti K."/>
            <person name="Hainaut M."/>
            <person name="Henrissat B."/>
            <person name="Grigoriev I.V."/>
            <person name="Spatafora J.W."/>
            <person name="Aime M.C."/>
        </authorList>
    </citation>
    <scope>NUCLEOTIDE SEQUENCE [LARGE SCALE GENOMIC DNA]</scope>
    <source>
        <strain evidence="13 14">MCA 4718</strain>
    </source>
</reference>
<protein>
    <recommendedName>
        <fullName evidence="3">Class E vacuolar protein-sorting machinery protein HSE1</fullName>
    </recommendedName>
    <alternativeName>
        <fullName evidence="4">Class E vacuolar protein-sorting machinery protein hse1</fullName>
    </alternativeName>
</protein>
<feature type="compositionally biased region" description="Polar residues" evidence="10">
    <location>
        <begin position="226"/>
        <end position="251"/>
    </location>
</feature>
<comment type="similarity">
    <text evidence="2">Belongs to the STAM family.</text>
</comment>
<evidence type="ECO:0000256" key="4">
    <source>
        <dbReference type="ARBA" id="ARBA00018978"/>
    </source>
</evidence>
<dbReference type="GO" id="GO:0035091">
    <property type="term" value="F:phosphatidylinositol binding"/>
    <property type="evidence" value="ECO:0007669"/>
    <property type="project" value="InterPro"/>
</dbReference>
<evidence type="ECO:0000256" key="6">
    <source>
        <dbReference type="ARBA" id="ARBA00022448"/>
    </source>
</evidence>
<evidence type="ECO:0000256" key="1">
    <source>
        <dbReference type="ARBA" id="ARBA00004125"/>
    </source>
</evidence>
<dbReference type="SUPFAM" id="SSF50044">
    <property type="entry name" value="SH3-domain"/>
    <property type="match status" value="1"/>
</dbReference>
<dbReference type="GeneID" id="37016607"/>
<keyword evidence="5 9" id="KW-0728">SH3 domain</keyword>
<dbReference type="GO" id="GO:0043328">
    <property type="term" value="P:protein transport to vacuole involved in ubiquitin-dependent protein catabolic process via the multivesicular body sorting pathway"/>
    <property type="evidence" value="ECO:0007669"/>
    <property type="project" value="TreeGrafter"/>
</dbReference>
<dbReference type="PROSITE" id="PS50330">
    <property type="entry name" value="UIM"/>
    <property type="match status" value="1"/>
</dbReference>
<feature type="region of interest" description="Disordered" evidence="10">
    <location>
        <begin position="419"/>
        <end position="670"/>
    </location>
</feature>
<dbReference type="Pfam" id="PF00790">
    <property type="entry name" value="VHS"/>
    <property type="match status" value="1"/>
</dbReference>
<keyword evidence="7" id="KW-0967">Endosome</keyword>
<evidence type="ECO:0000256" key="8">
    <source>
        <dbReference type="ARBA" id="ARBA00022927"/>
    </source>
</evidence>
<evidence type="ECO:0000259" key="12">
    <source>
        <dbReference type="PROSITE" id="PS50179"/>
    </source>
</evidence>
<feature type="compositionally biased region" description="Polar residues" evidence="10">
    <location>
        <begin position="590"/>
        <end position="603"/>
    </location>
</feature>
<feature type="region of interest" description="Disordered" evidence="10">
    <location>
        <begin position="144"/>
        <end position="260"/>
    </location>
</feature>
<feature type="compositionally biased region" description="Low complexity" evidence="10">
    <location>
        <begin position="502"/>
        <end position="586"/>
    </location>
</feature>
<dbReference type="PROSITE" id="PS50179">
    <property type="entry name" value="VHS"/>
    <property type="match status" value="1"/>
</dbReference>
<dbReference type="OrthoDB" id="10255964at2759"/>
<dbReference type="SUPFAM" id="SSF89009">
    <property type="entry name" value="GAT-like domain"/>
    <property type="match status" value="1"/>
</dbReference>
<name>A0A316U9V7_9BASI</name>
<dbReference type="CDD" id="cd21386">
    <property type="entry name" value="GAT_Hse1"/>
    <property type="match status" value="1"/>
</dbReference>
<dbReference type="InterPro" id="IPR008942">
    <property type="entry name" value="ENTH_VHS"/>
</dbReference>
<dbReference type="AlphaFoldDB" id="A0A316U9V7"/>
<dbReference type="FunFam" id="2.30.30.40:FF:000072">
    <property type="entry name" value="Unconventional Myosin IB"/>
    <property type="match status" value="1"/>
</dbReference>
<evidence type="ECO:0000256" key="7">
    <source>
        <dbReference type="ARBA" id="ARBA00022753"/>
    </source>
</evidence>
<dbReference type="PANTHER" id="PTHR45929:SF3">
    <property type="entry name" value="JAK PATHWAY SIGNAL TRANSDUCTION ADAPTOR MOLECULE"/>
    <property type="match status" value="1"/>
</dbReference>
<accession>A0A316U9V7</accession>
<proteinExistence type="inferred from homology"/>
<organism evidence="13 14">
    <name type="scientific">Pseudomicrostroma glucosiphilum</name>
    <dbReference type="NCBI Taxonomy" id="1684307"/>
    <lineage>
        <taxon>Eukaryota</taxon>
        <taxon>Fungi</taxon>
        <taxon>Dikarya</taxon>
        <taxon>Basidiomycota</taxon>
        <taxon>Ustilaginomycotina</taxon>
        <taxon>Exobasidiomycetes</taxon>
        <taxon>Microstromatales</taxon>
        <taxon>Microstromatales incertae sedis</taxon>
        <taxon>Pseudomicrostroma</taxon>
    </lineage>
</organism>
<dbReference type="GO" id="GO:0043130">
    <property type="term" value="F:ubiquitin binding"/>
    <property type="evidence" value="ECO:0007669"/>
    <property type="project" value="InterPro"/>
</dbReference>
<sequence>MFKAANPYDEIVNKATAETLTSENWELNLNVCDKVSSEGETGARNCLAAIQKRIIHRNANVQLYSLTLCDALAKNCGVEAHRELASRTFTQTLQRVVVDRNTHETVRKKTLEMIKEWAKDFSSDDTLGMVGETMAALKAQGYKFDDPVQQDAPPTEPSSDLLRKEDEELRRVLELSMKDVGGRGNYSDNAVGGSSNAAGSSSSAGWANGDSRGQSGSAAAALLDKSSPNPDAATSQTQQTNRAQPNVEHNTSASQASAVSAAPTRVRALYDFAPSEVGELAFNKGDIIRVLDSVYEHWWRGELRGEAGIFPVNYVEILPTPSPSEIQREAEQEARIFAQAHDIDRLLGRLRSLDPARESLADDEELQDLYQASLAMRPKIVRLIDRYSSKVEELRSMNEKFVEARSVFDGMMERSLAQHQYRGPPGSAGPGPAAYAGARPGYAHSQQGGAPPQQAGWEAQQQQQHHQYAQQQGYQSSPQVSSASAGPPYQQAGYAPPSQHDQQGYAQWHAQQQSHPPQQPSHGYPSQAQQGQPQDQHGYASQPPQRQTSQPQQGRSSQPQQGSDPYQQTHLQQTQQPSQSSQGYGHADPRSQQSAYGISSQGPPQHMGGAPSSSSSSQQQPPPNGGAGYSGPPVPVIVQEDEKKRLFEQARREAEAYHAAYGPGGSGSGQ</sequence>
<gene>
    <name evidence="13" type="ORF">BCV69DRAFT_311637</name>
</gene>
<keyword evidence="8" id="KW-0653">Protein transport</keyword>
<dbReference type="PROSITE" id="PS50002">
    <property type="entry name" value="SH3"/>
    <property type="match status" value="1"/>
</dbReference>
<dbReference type="Gene3D" id="2.30.30.40">
    <property type="entry name" value="SH3 Domains"/>
    <property type="match status" value="1"/>
</dbReference>
<dbReference type="InterPro" id="IPR003903">
    <property type="entry name" value="UIM_dom"/>
</dbReference>
<dbReference type="InterPro" id="IPR036028">
    <property type="entry name" value="SH3-like_dom_sf"/>
</dbReference>
<feature type="domain" description="SH3" evidence="11">
    <location>
        <begin position="261"/>
        <end position="320"/>
    </location>
</feature>